<organism evidence="1 2">
    <name type="scientific">Bacteroides ovatus</name>
    <dbReference type="NCBI Taxonomy" id="28116"/>
    <lineage>
        <taxon>Bacteria</taxon>
        <taxon>Pseudomonadati</taxon>
        <taxon>Bacteroidota</taxon>
        <taxon>Bacteroidia</taxon>
        <taxon>Bacteroidales</taxon>
        <taxon>Bacteroidaceae</taxon>
        <taxon>Bacteroides</taxon>
    </lineage>
</organism>
<dbReference type="RefSeq" id="WP_074560231.1">
    <property type="nucleotide sequence ID" value="NZ_FMYE01000079.1"/>
</dbReference>
<accession>A0A1G6GBR6</accession>
<dbReference type="Gene3D" id="2.60.40.1120">
    <property type="entry name" value="Carboxypeptidase-like, regulatory domain"/>
    <property type="match status" value="1"/>
</dbReference>
<dbReference type="Proteomes" id="UP000183670">
    <property type="component" value="Unassembled WGS sequence"/>
</dbReference>
<protein>
    <submittedName>
        <fullName evidence="1">CarboxypepD_reg-like domain-containing protein</fullName>
    </submittedName>
</protein>
<proteinExistence type="predicted"/>
<dbReference type="InterPro" id="IPR008969">
    <property type="entry name" value="CarboxyPept-like_regulatory"/>
</dbReference>
<sequence length="514" mass="59122">MKSFYRYIIFLFLLFIVQDVLGADGGDVLDRKVDLPKMKGTVYSLLSNISQQTGYLFIYDSKVVQNDLVVKLRKGERTVRQAICEIVGEDEIDLKVIGNHILITSIAVDHKPEGPLLVPPLTITLTGTLLDKETGMPVSSASVSVRGRSLGVITNQEGEFRLTLPDSIQTDSIVFSHIGYVSQSLEASYLSGRHNMISLEPKIISLQEVLIQWMDPSKVLREVERKRDQNYSHSPVYLTTFYREGVLLKDKLQNLSEAVFKVHKSAAHAFIPDQVKLLKKSRISNVEVKDSLLVKVKSGIDACFLLDIMKDMPSFLLPDEVDNGYLYTFQGITFIDDRRVNEIHFEPRKEMGSSSSLYRGELYIDAETSAVLEARFEVDPIRLKRNGDMFVERHSKGIRMIPEKVTYVISYKRWQDTYYIHHIRGDLFFKVRRKHFFSTSSQMNIWFEMITCRVDTEQVVPFPRSERLQTRSIFSDMNFKYDEDFWKDLNVIPLEEGLSKLIEKISLKIEQIGS</sequence>
<evidence type="ECO:0000313" key="2">
    <source>
        <dbReference type="Proteomes" id="UP000183670"/>
    </source>
</evidence>
<dbReference type="EMBL" id="FMYE01000079">
    <property type="protein sequence ID" value="SDB79437.1"/>
    <property type="molecule type" value="Genomic_DNA"/>
</dbReference>
<name>A0A1G6GBR6_BACOV</name>
<dbReference type="SUPFAM" id="SSF49464">
    <property type="entry name" value="Carboxypeptidase regulatory domain-like"/>
    <property type="match status" value="1"/>
</dbReference>
<dbReference type="Pfam" id="PF13715">
    <property type="entry name" value="CarbopepD_reg_2"/>
    <property type="match status" value="1"/>
</dbReference>
<gene>
    <name evidence="1" type="ORF">SAMN05192581_10792</name>
</gene>
<reference evidence="1 2" key="1">
    <citation type="submission" date="2016-10" db="EMBL/GenBank/DDBJ databases">
        <authorList>
            <person name="de Groot N.N."/>
        </authorList>
    </citation>
    <scope>NUCLEOTIDE SEQUENCE [LARGE SCALE GENOMIC DNA]</scope>
    <source>
        <strain evidence="1 2">NLAE-zl-C500</strain>
    </source>
</reference>
<evidence type="ECO:0000313" key="1">
    <source>
        <dbReference type="EMBL" id="SDB79437.1"/>
    </source>
</evidence>
<dbReference type="AlphaFoldDB" id="A0A1G6GBR6"/>